<dbReference type="Pfam" id="PF00791">
    <property type="entry name" value="ZU5"/>
    <property type="match status" value="1"/>
</dbReference>
<dbReference type="GO" id="GO:0016020">
    <property type="term" value="C:membrane"/>
    <property type="evidence" value="ECO:0007669"/>
    <property type="project" value="InterPro"/>
</dbReference>
<evidence type="ECO:0000313" key="4">
    <source>
        <dbReference type="Proteomes" id="UP000007110"/>
    </source>
</evidence>
<evidence type="ECO:0000313" key="3">
    <source>
        <dbReference type="EnsemblMetazoa" id="XP_030849579"/>
    </source>
</evidence>
<organism evidence="3 4">
    <name type="scientific">Strongylocentrotus purpuratus</name>
    <name type="common">Purple sea urchin</name>
    <dbReference type="NCBI Taxonomy" id="7668"/>
    <lineage>
        <taxon>Eukaryota</taxon>
        <taxon>Metazoa</taxon>
        <taxon>Echinodermata</taxon>
        <taxon>Eleutherozoa</taxon>
        <taxon>Echinozoa</taxon>
        <taxon>Echinoidea</taxon>
        <taxon>Euechinoidea</taxon>
        <taxon>Echinacea</taxon>
        <taxon>Camarodonta</taxon>
        <taxon>Echinidea</taxon>
        <taxon>Strongylocentrotidae</taxon>
        <taxon>Strongylocentrotus</taxon>
    </lineage>
</organism>
<feature type="domain" description="ZU5" evidence="2">
    <location>
        <begin position="115"/>
        <end position="188"/>
    </location>
</feature>
<dbReference type="Gene3D" id="2.60.220.30">
    <property type="match status" value="1"/>
</dbReference>
<dbReference type="InParanoid" id="A0A7M7PCB2"/>
<dbReference type="GO" id="GO:0005042">
    <property type="term" value="F:netrin receptor activity"/>
    <property type="evidence" value="ECO:0007669"/>
    <property type="project" value="InterPro"/>
</dbReference>
<dbReference type="GeneID" id="105443493"/>
<reference evidence="4" key="1">
    <citation type="submission" date="2015-02" db="EMBL/GenBank/DDBJ databases">
        <title>Genome sequencing for Strongylocentrotus purpuratus.</title>
        <authorList>
            <person name="Murali S."/>
            <person name="Liu Y."/>
            <person name="Vee V."/>
            <person name="English A."/>
            <person name="Wang M."/>
            <person name="Skinner E."/>
            <person name="Han Y."/>
            <person name="Muzny D.M."/>
            <person name="Worley K.C."/>
            <person name="Gibbs R.A."/>
        </authorList>
    </citation>
    <scope>NUCLEOTIDE SEQUENCE</scope>
</reference>
<proteinExistence type="predicted"/>
<dbReference type="PANTHER" id="PTHR12582">
    <property type="entry name" value="NETRIN RECEPTOR UNC5"/>
    <property type="match status" value="1"/>
</dbReference>
<feature type="region of interest" description="Disordered" evidence="1">
    <location>
        <begin position="371"/>
        <end position="392"/>
    </location>
</feature>
<dbReference type="InterPro" id="IPR037936">
    <property type="entry name" value="UNC5A-D"/>
</dbReference>
<name>A0A7M7PCB2_STRPU</name>
<reference evidence="3" key="2">
    <citation type="submission" date="2021-01" db="UniProtKB">
        <authorList>
            <consortium name="EnsemblMetazoa"/>
        </authorList>
    </citation>
    <scope>IDENTIFICATION</scope>
</reference>
<dbReference type="PANTHER" id="PTHR12582:SF41">
    <property type="entry name" value="UNC5C-LIKE PROTEIN"/>
    <property type="match status" value="1"/>
</dbReference>
<dbReference type="AlphaFoldDB" id="A0A7M7PCB2"/>
<dbReference type="EnsemblMetazoa" id="XM_030993719">
    <property type="protein sequence ID" value="XP_030849579"/>
    <property type="gene ID" value="LOC105443493"/>
</dbReference>
<protein>
    <recommendedName>
        <fullName evidence="2">ZU5 domain-containing protein</fullName>
    </recommendedName>
</protein>
<feature type="compositionally biased region" description="Polar residues" evidence="1">
    <location>
        <begin position="373"/>
        <end position="383"/>
    </location>
</feature>
<sequence>MSFDNFFRCDASISAMTLPPVAYVRSASSQLRIDEHRKDEEVEHSKQAVLEWMKSGEGVKTADVRPHEYTTQPTDEEGQIIESAHHMSPPSAHQDEIPIENLESREDLSDGTVMIRLEKHGIEVRIPPNEAYRAKDVIVEPIHDIPPELVLKETEAIISVGLRMSPSDATFDIPVTVTMPHCGIFTKPETAKVVTYYRKSASESFTALLSTGGSPQCVVRHRDLDIYMNHFSEIWIVAIIRRTFIGKRVICTPYIPVSAPKNDEHVLFVHVKDENIGKGEVQPGYMAPITGEQFLVRWRSGALKITCPESTMKDKAMTLRGSEIRHLTQQKVMFKVDTRTADKNKVILQFILKQSTTKQLLVPMHLEEITASPRPSASTSVNDPPQDASAEVDEVSISRARLEWLNSRFLIIFRK</sequence>
<dbReference type="Proteomes" id="UP000007110">
    <property type="component" value="Unassembled WGS sequence"/>
</dbReference>
<keyword evidence="4" id="KW-1185">Reference proteome</keyword>
<dbReference type="KEGG" id="spu:105443493"/>
<accession>A0A7M7PCB2</accession>
<dbReference type="InterPro" id="IPR000906">
    <property type="entry name" value="ZU5_dom"/>
</dbReference>
<evidence type="ECO:0000259" key="2">
    <source>
        <dbReference type="Pfam" id="PF00791"/>
    </source>
</evidence>
<evidence type="ECO:0000256" key="1">
    <source>
        <dbReference type="SAM" id="MobiDB-lite"/>
    </source>
</evidence>
<dbReference type="OrthoDB" id="5973910at2759"/>
<dbReference type="RefSeq" id="XP_030849579.1">
    <property type="nucleotide sequence ID" value="XM_030993719.1"/>
</dbReference>